<evidence type="ECO:0000313" key="1">
    <source>
        <dbReference type="EMBL" id="BAO56146.1"/>
    </source>
</evidence>
<evidence type="ECO:0000313" key="2">
    <source>
        <dbReference type="Proteomes" id="UP000031760"/>
    </source>
</evidence>
<name>W8W0D7_9FLAO</name>
<sequence>MYLLCFAIISCNNSTSQSDAETDESVTTFYFIRHAEKKTNQGSNPDLTAQGQQRANQWVNYFFLKDVDAVLSSDTNRTLQTATPLAKAKKLDTEIYDVSQVNGKSLLEQYRGKTVVLFGHSNTINKYANDLQQDQVYGELDDADFDHFFIVKVDDNGNSNAVKETMELEVD</sequence>
<dbReference type="EMBL" id="AP014548">
    <property type="protein sequence ID" value="BAO56146.1"/>
    <property type="molecule type" value="Genomic_DNA"/>
</dbReference>
<dbReference type="InterPro" id="IPR013078">
    <property type="entry name" value="His_Pase_superF_clade-1"/>
</dbReference>
<dbReference type="Pfam" id="PF00300">
    <property type="entry name" value="His_Phos_1"/>
    <property type="match status" value="1"/>
</dbReference>
<organism evidence="1 2">
    <name type="scientific">Nonlabens marinus S1-08</name>
    <dbReference type="NCBI Taxonomy" id="1454201"/>
    <lineage>
        <taxon>Bacteria</taxon>
        <taxon>Pseudomonadati</taxon>
        <taxon>Bacteroidota</taxon>
        <taxon>Flavobacteriia</taxon>
        <taxon>Flavobacteriales</taxon>
        <taxon>Flavobacteriaceae</taxon>
        <taxon>Nonlabens</taxon>
    </lineage>
</organism>
<dbReference type="HOGENOM" id="CLU_112476_0_0_10"/>
<gene>
    <name evidence="1" type="ORF">NMS_2137</name>
</gene>
<dbReference type="InterPro" id="IPR029033">
    <property type="entry name" value="His_PPase_superfam"/>
</dbReference>
<dbReference type="CDD" id="cd07067">
    <property type="entry name" value="HP_PGM_like"/>
    <property type="match status" value="1"/>
</dbReference>
<dbReference type="SMART" id="SM00855">
    <property type="entry name" value="PGAM"/>
    <property type="match status" value="1"/>
</dbReference>
<dbReference type="SUPFAM" id="SSF53254">
    <property type="entry name" value="Phosphoglycerate mutase-like"/>
    <property type="match status" value="1"/>
</dbReference>
<dbReference type="Gene3D" id="3.40.50.1240">
    <property type="entry name" value="Phosphoglycerate mutase-like"/>
    <property type="match status" value="1"/>
</dbReference>
<dbReference type="AlphaFoldDB" id="W8W0D7"/>
<evidence type="ECO:0008006" key="3">
    <source>
        <dbReference type="Google" id="ProtNLM"/>
    </source>
</evidence>
<reference evidence="1 2" key="1">
    <citation type="journal article" date="2014" name="Proc. Natl. Acad. Sci. U.S.A.">
        <title>Functional characterization of flavobacteria rhodopsins reveals a unique class of light-driven chloride pump in bacteria.</title>
        <authorList>
            <person name="Yoshizawa S."/>
            <person name="Kumagai Y."/>
            <person name="Kim H."/>
            <person name="Ogura Y."/>
            <person name="Hayashi T."/>
            <person name="Iwasaki W."/>
            <person name="DeLong E.F."/>
            <person name="Kogure K."/>
        </authorList>
    </citation>
    <scope>NUCLEOTIDE SEQUENCE [LARGE SCALE GENOMIC DNA]</scope>
    <source>
        <strain evidence="1 2">S1-08</strain>
    </source>
</reference>
<proteinExistence type="predicted"/>
<dbReference type="KEGG" id="nmf:NMS_2137"/>
<dbReference type="Proteomes" id="UP000031760">
    <property type="component" value="Chromosome"/>
</dbReference>
<dbReference type="STRING" id="1454201.NMS_2137"/>
<protein>
    <recommendedName>
        <fullName evidence="3">Phosphoglycerate mutase</fullName>
    </recommendedName>
</protein>
<keyword evidence="2" id="KW-1185">Reference proteome</keyword>
<accession>W8W0D7</accession>